<comment type="caution">
    <text evidence="3">The sequence shown here is derived from an EMBL/GenBank/DDBJ whole genome shotgun (WGS) entry which is preliminary data.</text>
</comment>
<dbReference type="Proteomes" id="UP000824890">
    <property type="component" value="Unassembled WGS sequence"/>
</dbReference>
<dbReference type="InterPro" id="IPR046960">
    <property type="entry name" value="PPR_At4g14850-like_plant"/>
</dbReference>
<gene>
    <name evidence="3" type="ORF">HID58_006955</name>
</gene>
<dbReference type="InterPro" id="IPR011990">
    <property type="entry name" value="TPR-like_helical_dom_sf"/>
</dbReference>
<dbReference type="Pfam" id="PF13041">
    <property type="entry name" value="PPR_2"/>
    <property type="match status" value="3"/>
</dbReference>
<dbReference type="Gene3D" id="1.25.40.10">
    <property type="entry name" value="Tetratricopeptide repeat domain"/>
    <property type="match status" value="4"/>
</dbReference>
<dbReference type="InterPro" id="IPR002885">
    <property type="entry name" value="PPR_rpt"/>
</dbReference>
<evidence type="ECO:0000313" key="4">
    <source>
        <dbReference type="Proteomes" id="UP000824890"/>
    </source>
</evidence>
<feature type="repeat" description="PPR" evidence="2">
    <location>
        <begin position="131"/>
        <end position="165"/>
    </location>
</feature>
<proteinExistence type="predicted"/>
<dbReference type="EMBL" id="JAGKQM010000002">
    <property type="protein sequence ID" value="KAH0939494.1"/>
    <property type="molecule type" value="Genomic_DNA"/>
</dbReference>
<evidence type="ECO:0000313" key="3">
    <source>
        <dbReference type="EMBL" id="KAH0939494.1"/>
    </source>
</evidence>
<sequence>MLRFLSHKVTVFLTSRVYSTSSHVGSAASSNSWTAVVSSLAQSGGTGALHAAVELLNHGDKPDDASSALVHLLRVSGNHGYVSLCRQLHGYIVKHGFVSETRLSNSLMRFYKTSDSLGDAHKLFDEMPEPDVISWNSLVSGYVQSGRLQEGLCLFLDLERSDVFPNEFSFTAALAACARLKISRLGACIHSKIVKVGMEKGNVVVGNCLIDMYGKCGYMDDAVLILSCMPNPNSSSWNTILTGYVNSEQSREATQFFTKMHSSGVRFDEYSLSIVLAVIAVLAVVPWGSLIHSCGLKLGLDSRVVVASALIDMYSKCGMLKQAELMFWTMPRKNLIAWNAMIYGYARNGDSTEAINLFHQLKQERFLKPDGITFLNLLAVCSHCEVPMELTLGYFEMMVNEYGIKPRVEHCCSLIRAMAQRGDIWQAKKVVQEFGFGFDGVAWRALLGACSAGKDLKAAKAVAAKMVVLGDVDEDEYVYIVMSNLYAYHEIWREVSQIRKIMREKGVEKEVGSSWIQEQNVAIQL</sequence>
<evidence type="ECO:0008006" key="5">
    <source>
        <dbReference type="Google" id="ProtNLM"/>
    </source>
</evidence>
<keyword evidence="4" id="KW-1185">Reference proteome</keyword>
<keyword evidence="1" id="KW-0677">Repeat</keyword>
<reference evidence="3 4" key="1">
    <citation type="submission" date="2021-05" db="EMBL/GenBank/DDBJ databases">
        <title>Genome Assembly of Synthetic Allotetraploid Brassica napus Reveals Homoeologous Exchanges between Subgenomes.</title>
        <authorList>
            <person name="Davis J.T."/>
        </authorList>
    </citation>
    <scope>NUCLEOTIDE SEQUENCE [LARGE SCALE GENOMIC DNA]</scope>
    <source>
        <strain evidence="4">cv. Da-Ae</strain>
        <tissue evidence="3">Seedling</tissue>
    </source>
</reference>
<dbReference type="Pfam" id="PF01535">
    <property type="entry name" value="PPR"/>
    <property type="match status" value="1"/>
</dbReference>
<protein>
    <recommendedName>
        <fullName evidence="5">Pentatricopeptide repeat-containing protein</fullName>
    </recommendedName>
</protein>
<dbReference type="Pfam" id="PF20431">
    <property type="entry name" value="E_motif"/>
    <property type="match status" value="1"/>
</dbReference>
<dbReference type="PANTHER" id="PTHR47926">
    <property type="entry name" value="PENTATRICOPEPTIDE REPEAT-CONTAINING PROTEIN"/>
    <property type="match status" value="1"/>
</dbReference>
<dbReference type="InterPro" id="IPR046848">
    <property type="entry name" value="E_motif"/>
</dbReference>
<accession>A0ABQ8ECV1</accession>
<dbReference type="NCBIfam" id="TIGR00756">
    <property type="entry name" value="PPR"/>
    <property type="match status" value="3"/>
</dbReference>
<evidence type="ECO:0000256" key="2">
    <source>
        <dbReference type="PROSITE-ProRule" id="PRU00708"/>
    </source>
</evidence>
<organism evidence="3 4">
    <name type="scientific">Brassica napus</name>
    <name type="common">Rape</name>
    <dbReference type="NCBI Taxonomy" id="3708"/>
    <lineage>
        <taxon>Eukaryota</taxon>
        <taxon>Viridiplantae</taxon>
        <taxon>Streptophyta</taxon>
        <taxon>Embryophyta</taxon>
        <taxon>Tracheophyta</taxon>
        <taxon>Spermatophyta</taxon>
        <taxon>Magnoliopsida</taxon>
        <taxon>eudicotyledons</taxon>
        <taxon>Gunneridae</taxon>
        <taxon>Pentapetalae</taxon>
        <taxon>rosids</taxon>
        <taxon>malvids</taxon>
        <taxon>Brassicales</taxon>
        <taxon>Brassicaceae</taxon>
        <taxon>Brassiceae</taxon>
        <taxon>Brassica</taxon>
    </lineage>
</organism>
<feature type="repeat" description="PPR" evidence="2">
    <location>
        <begin position="334"/>
        <end position="368"/>
    </location>
</feature>
<evidence type="ECO:0000256" key="1">
    <source>
        <dbReference type="ARBA" id="ARBA00022737"/>
    </source>
</evidence>
<name>A0ABQ8ECV1_BRANA</name>
<feature type="repeat" description="PPR" evidence="2">
    <location>
        <begin position="233"/>
        <end position="267"/>
    </location>
</feature>
<dbReference type="PROSITE" id="PS51375">
    <property type="entry name" value="PPR"/>
    <property type="match status" value="3"/>
</dbReference>